<gene>
    <name evidence="2" type="ORF">Glove_256g75</name>
</gene>
<dbReference type="Proteomes" id="UP000266861">
    <property type="component" value="Unassembled WGS sequence"/>
</dbReference>
<sequence>MKVILEMAQLRESFEECQEDSNNNGNDALEGDDDGDVSGVTVDPRLTNSGIHEIRISILNLCRWDSCIKEEEGSDESTINLYKDHSRTQDHCCKWYVCYLRLQPFEELTGHLNEGHIGNEDSNNNGNDALEGDDDGDVSGVTVDPRLTNSGIHEIRISILSNE</sequence>
<organism evidence="2 3">
    <name type="scientific">Diversispora epigaea</name>
    <dbReference type="NCBI Taxonomy" id="1348612"/>
    <lineage>
        <taxon>Eukaryota</taxon>
        <taxon>Fungi</taxon>
        <taxon>Fungi incertae sedis</taxon>
        <taxon>Mucoromycota</taxon>
        <taxon>Glomeromycotina</taxon>
        <taxon>Glomeromycetes</taxon>
        <taxon>Diversisporales</taxon>
        <taxon>Diversisporaceae</taxon>
        <taxon>Diversispora</taxon>
    </lineage>
</organism>
<dbReference type="OrthoDB" id="3437960at2759"/>
<evidence type="ECO:0000313" key="3">
    <source>
        <dbReference type="Proteomes" id="UP000266861"/>
    </source>
</evidence>
<feature type="region of interest" description="Disordered" evidence="1">
    <location>
        <begin position="116"/>
        <end position="144"/>
    </location>
</feature>
<dbReference type="EMBL" id="PQFF01000234">
    <property type="protein sequence ID" value="RHZ71548.1"/>
    <property type="molecule type" value="Genomic_DNA"/>
</dbReference>
<evidence type="ECO:0000313" key="2">
    <source>
        <dbReference type="EMBL" id="RHZ71548.1"/>
    </source>
</evidence>
<feature type="region of interest" description="Disordered" evidence="1">
    <location>
        <begin position="18"/>
        <end position="44"/>
    </location>
</feature>
<accession>A0A397IBC3</accession>
<proteinExistence type="predicted"/>
<evidence type="ECO:0000256" key="1">
    <source>
        <dbReference type="SAM" id="MobiDB-lite"/>
    </source>
</evidence>
<comment type="caution">
    <text evidence="2">The sequence shown here is derived from an EMBL/GenBank/DDBJ whole genome shotgun (WGS) entry which is preliminary data.</text>
</comment>
<protein>
    <submittedName>
        <fullName evidence="2">Uncharacterized protein</fullName>
    </submittedName>
</protein>
<reference evidence="2 3" key="1">
    <citation type="submission" date="2018-08" db="EMBL/GenBank/DDBJ databases">
        <title>Genome and evolution of the arbuscular mycorrhizal fungus Diversispora epigaea (formerly Glomus versiforme) and its bacterial endosymbionts.</title>
        <authorList>
            <person name="Sun X."/>
            <person name="Fei Z."/>
            <person name="Harrison M."/>
        </authorList>
    </citation>
    <scope>NUCLEOTIDE SEQUENCE [LARGE SCALE GENOMIC DNA]</scope>
    <source>
        <strain evidence="2 3">IT104</strain>
    </source>
</reference>
<dbReference type="STRING" id="1348612.A0A397IBC3"/>
<keyword evidence="3" id="KW-1185">Reference proteome</keyword>
<name>A0A397IBC3_9GLOM</name>
<dbReference type="AlphaFoldDB" id="A0A397IBC3"/>